<keyword evidence="8" id="KW-0812">Transmembrane</keyword>
<evidence type="ECO:0000256" key="7">
    <source>
        <dbReference type="ARBA" id="ARBA00022833"/>
    </source>
</evidence>
<evidence type="ECO:0000256" key="3">
    <source>
        <dbReference type="ARBA" id="ARBA00022722"/>
    </source>
</evidence>
<dbReference type="InterPro" id="IPR002036">
    <property type="entry name" value="YbeY"/>
</dbReference>
<evidence type="ECO:0000313" key="10">
    <source>
        <dbReference type="Proteomes" id="UP000284403"/>
    </source>
</evidence>
<comment type="caution">
    <text evidence="9">The sequence shown here is derived from an EMBL/GenBank/DDBJ whole genome shotgun (WGS) entry which is preliminary data.</text>
</comment>
<keyword evidence="7" id="KW-0862">Zinc</keyword>
<keyword evidence="5" id="KW-0255">Endonuclease</keyword>
<dbReference type="GO" id="GO:0004519">
    <property type="term" value="F:endonuclease activity"/>
    <property type="evidence" value="ECO:0007669"/>
    <property type="project" value="UniProtKB-KW"/>
</dbReference>
<comment type="similarity">
    <text evidence="2">Belongs to the endoribonuclease YbeY family.</text>
</comment>
<dbReference type="GO" id="GO:0006364">
    <property type="term" value="P:rRNA processing"/>
    <property type="evidence" value="ECO:0007669"/>
    <property type="project" value="InterPro"/>
</dbReference>
<proteinExistence type="inferred from homology"/>
<reference evidence="9 10" key="1">
    <citation type="journal article" date="2018" name="BMC Genomics">
        <title>Genomic comparison of Trypanosoma conorhini and Trypanosoma rangeli to Trypanosoma cruzi strains of high and low virulence.</title>
        <authorList>
            <person name="Bradwell K.R."/>
            <person name="Koparde V.N."/>
            <person name="Matveyev A.V."/>
            <person name="Serrano M.G."/>
            <person name="Alves J.M."/>
            <person name="Parikh H."/>
            <person name="Huang B."/>
            <person name="Lee V."/>
            <person name="Espinosa-Alvarez O."/>
            <person name="Ortiz P.A."/>
            <person name="Costa-Martins A.G."/>
            <person name="Teixeira M.M."/>
            <person name="Buck G.A."/>
        </authorList>
    </citation>
    <scope>NUCLEOTIDE SEQUENCE [LARGE SCALE GENOMIC DNA]</scope>
    <source>
        <strain evidence="9 10">025E</strain>
    </source>
</reference>
<dbReference type="GO" id="GO:0004222">
    <property type="term" value="F:metalloendopeptidase activity"/>
    <property type="evidence" value="ECO:0007669"/>
    <property type="project" value="InterPro"/>
</dbReference>
<dbReference type="InterPro" id="IPR023091">
    <property type="entry name" value="MetalPrtase_cat_dom_sf_prd"/>
</dbReference>
<dbReference type="NCBIfam" id="TIGR00043">
    <property type="entry name" value="rRNA maturation RNase YbeY"/>
    <property type="match status" value="1"/>
</dbReference>
<dbReference type="Pfam" id="PF02130">
    <property type="entry name" value="YbeY"/>
    <property type="match status" value="1"/>
</dbReference>
<keyword evidence="8" id="KW-0472">Membrane</keyword>
<evidence type="ECO:0000256" key="8">
    <source>
        <dbReference type="SAM" id="Phobius"/>
    </source>
</evidence>
<dbReference type="Gene3D" id="3.40.390.30">
    <property type="entry name" value="Metalloproteases ('zincins'), catalytic domain"/>
    <property type="match status" value="1"/>
</dbReference>
<dbReference type="PROSITE" id="PS01306">
    <property type="entry name" value="UPF0054"/>
    <property type="match status" value="1"/>
</dbReference>
<dbReference type="OrthoDB" id="27226at2759"/>
<protein>
    <submittedName>
        <fullName evidence="9">Putative rRNA maturation factor</fullName>
        <ecNumber evidence="9">3.4.24.-</ecNumber>
    </submittedName>
</protein>
<keyword evidence="3" id="KW-0540">Nuclease</keyword>
<dbReference type="InterPro" id="IPR020549">
    <property type="entry name" value="YbeY_CS"/>
</dbReference>
<comment type="cofactor">
    <cofactor evidence="1">
        <name>Zn(2+)</name>
        <dbReference type="ChEBI" id="CHEBI:29105"/>
    </cofactor>
</comment>
<accession>A0A422PPJ2</accession>
<dbReference type="EMBL" id="MKKU01000205">
    <property type="protein sequence ID" value="RNF19437.1"/>
    <property type="molecule type" value="Genomic_DNA"/>
</dbReference>
<feature type="transmembrane region" description="Helical" evidence="8">
    <location>
        <begin position="21"/>
        <end position="43"/>
    </location>
</feature>
<dbReference type="GeneID" id="40317749"/>
<evidence type="ECO:0000313" key="9">
    <source>
        <dbReference type="EMBL" id="RNF19437.1"/>
    </source>
</evidence>
<dbReference type="AlphaFoldDB" id="A0A422PPJ2"/>
<dbReference type="GO" id="GO:0046872">
    <property type="term" value="F:metal ion binding"/>
    <property type="evidence" value="ECO:0007669"/>
    <property type="project" value="UniProtKB-KW"/>
</dbReference>
<keyword evidence="10" id="KW-1185">Reference proteome</keyword>
<evidence type="ECO:0000256" key="1">
    <source>
        <dbReference type="ARBA" id="ARBA00001947"/>
    </source>
</evidence>
<keyword evidence="4" id="KW-0479">Metal-binding</keyword>
<dbReference type="RefSeq" id="XP_029228847.1">
    <property type="nucleotide sequence ID" value="XM_029371050.1"/>
</dbReference>
<dbReference type="PANTHER" id="PTHR46986:SF1">
    <property type="entry name" value="ENDORIBONUCLEASE YBEY, CHLOROPLASTIC"/>
    <property type="match status" value="1"/>
</dbReference>
<dbReference type="SUPFAM" id="SSF55486">
    <property type="entry name" value="Metalloproteases ('zincins'), catalytic domain"/>
    <property type="match status" value="1"/>
</dbReference>
<keyword evidence="8" id="KW-1133">Transmembrane helix</keyword>
<evidence type="ECO:0000256" key="5">
    <source>
        <dbReference type="ARBA" id="ARBA00022759"/>
    </source>
</evidence>
<evidence type="ECO:0000256" key="6">
    <source>
        <dbReference type="ARBA" id="ARBA00022801"/>
    </source>
</evidence>
<dbReference type="EC" id="3.4.24.-" evidence="9"/>
<evidence type="ECO:0000256" key="4">
    <source>
        <dbReference type="ARBA" id="ARBA00022723"/>
    </source>
</evidence>
<name>A0A422PPJ2_9TRYP</name>
<gene>
    <name evidence="9" type="ORF">Tco025E_04138</name>
</gene>
<sequence>MSARVFLCGSAYVQIQFLRDFSLFACYVFSCLCVVVVLCLCLLHEAMPRPFFSQLRVHGATHKFGVAVQRLTETALWLERAPPSVELSISFVRPLQMHLLNYEHRGINRPTDVLTFPGSGSGTPDAARVNELLFSNQDDVACLTNCLSAPECTGLPRRGALLDLGEIYVSVEEMWMRCLRYPHRNLRLHDYLQVALVHALLHALGYDHDTPERWRKMSRRERSLLHQLAAFRRRWPGCLMELDGIELLASVNS</sequence>
<evidence type="ECO:0000256" key="2">
    <source>
        <dbReference type="ARBA" id="ARBA00010875"/>
    </source>
</evidence>
<dbReference type="Proteomes" id="UP000284403">
    <property type="component" value="Unassembled WGS sequence"/>
</dbReference>
<dbReference type="HAMAP" id="MF_00009">
    <property type="entry name" value="Endoribonucl_YbeY"/>
    <property type="match status" value="1"/>
</dbReference>
<dbReference type="PANTHER" id="PTHR46986">
    <property type="entry name" value="ENDORIBONUCLEASE YBEY, CHLOROPLASTIC"/>
    <property type="match status" value="1"/>
</dbReference>
<keyword evidence="6 9" id="KW-0378">Hydrolase</keyword>
<organism evidence="9 10">
    <name type="scientific">Trypanosoma conorhini</name>
    <dbReference type="NCBI Taxonomy" id="83891"/>
    <lineage>
        <taxon>Eukaryota</taxon>
        <taxon>Discoba</taxon>
        <taxon>Euglenozoa</taxon>
        <taxon>Kinetoplastea</taxon>
        <taxon>Metakinetoplastina</taxon>
        <taxon>Trypanosomatida</taxon>
        <taxon>Trypanosomatidae</taxon>
        <taxon>Trypanosoma</taxon>
    </lineage>
</organism>